<keyword evidence="6 9" id="KW-0371">Homeobox</keyword>
<feature type="DNA-binding region" description="Homeobox" evidence="9">
    <location>
        <begin position="73"/>
        <end position="132"/>
    </location>
</feature>
<dbReference type="OMA" id="PEDWYPT"/>
<evidence type="ECO:0000313" key="13">
    <source>
        <dbReference type="Proteomes" id="UP000287033"/>
    </source>
</evidence>
<dbReference type="OrthoDB" id="6159439at2759"/>
<evidence type="ECO:0000256" key="1">
    <source>
        <dbReference type="ARBA" id="ARBA00002030"/>
    </source>
</evidence>
<proteinExistence type="inferred from homology"/>
<keyword evidence="5 9" id="KW-0238">DNA-binding</keyword>
<evidence type="ECO:0000256" key="7">
    <source>
        <dbReference type="ARBA" id="ARBA00023242"/>
    </source>
</evidence>
<comment type="similarity">
    <text evidence="3">Belongs to the paired homeobox family.</text>
</comment>
<evidence type="ECO:0000256" key="6">
    <source>
        <dbReference type="ARBA" id="ARBA00023155"/>
    </source>
</evidence>
<dbReference type="SUPFAM" id="SSF46689">
    <property type="entry name" value="Homeodomain-like"/>
    <property type="match status" value="1"/>
</dbReference>
<dbReference type="GO" id="GO:0000977">
    <property type="term" value="F:RNA polymerase II transcription regulatory region sequence-specific DNA binding"/>
    <property type="evidence" value="ECO:0007669"/>
    <property type="project" value="TreeGrafter"/>
</dbReference>
<dbReference type="EMBL" id="BEZZ01000329">
    <property type="protein sequence ID" value="GCC30864.1"/>
    <property type="molecule type" value="Genomic_DNA"/>
</dbReference>
<comment type="subcellular location">
    <subcellularLocation>
        <location evidence="2 9 10">Nucleus</location>
    </subcellularLocation>
</comment>
<comment type="caution">
    <text evidence="12">The sequence shown here is derived from an EMBL/GenBank/DDBJ whole genome shotgun (WGS) entry which is preliminary data.</text>
</comment>
<evidence type="ECO:0000256" key="8">
    <source>
        <dbReference type="ARBA" id="ARBA00030888"/>
    </source>
</evidence>
<dbReference type="PANTHER" id="PTHR24329:SF547">
    <property type="entry name" value="HOMEOBOX PROTEIN PROPHET OF PIT-1-LIKE"/>
    <property type="match status" value="1"/>
</dbReference>
<keyword evidence="13" id="KW-1185">Reference proteome</keyword>
<evidence type="ECO:0000256" key="9">
    <source>
        <dbReference type="PROSITE-ProRule" id="PRU00108"/>
    </source>
</evidence>
<dbReference type="CDD" id="cd00086">
    <property type="entry name" value="homeodomain"/>
    <property type="match status" value="1"/>
</dbReference>
<keyword evidence="7 9" id="KW-0539">Nucleus</keyword>
<dbReference type="AlphaFoldDB" id="A0A401SKE5"/>
<accession>A0A401SKE5</accession>
<evidence type="ECO:0000256" key="3">
    <source>
        <dbReference type="ARBA" id="ARBA00005733"/>
    </source>
</evidence>
<dbReference type="Pfam" id="PF00046">
    <property type="entry name" value="Homeodomain"/>
    <property type="match status" value="1"/>
</dbReference>
<dbReference type="SMART" id="SM00389">
    <property type="entry name" value="HOX"/>
    <property type="match status" value="1"/>
</dbReference>
<dbReference type="InterPro" id="IPR017970">
    <property type="entry name" value="Homeobox_CS"/>
</dbReference>
<dbReference type="InterPro" id="IPR001356">
    <property type="entry name" value="HD"/>
</dbReference>
<evidence type="ECO:0000259" key="11">
    <source>
        <dbReference type="PROSITE" id="PS50071"/>
    </source>
</evidence>
<dbReference type="Proteomes" id="UP000287033">
    <property type="component" value="Unassembled WGS sequence"/>
</dbReference>
<dbReference type="PROSITE" id="PS50071">
    <property type="entry name" value="HOMEOBOX_2"/>
    <property type="match status" value="1"/>
</dbReference>
<evidence type="ECO:0000313" key="12">
    <source>
        <dbReference type="EMBL" id="GCC30864.1"/>
    </source>
</evidence>
<dbReference type="GO" id="GO:0005634">
    <property type="term" value="C:nucleus"/>
    <property type="evidence" value="ECO:0007669"/>
    <property type="project" value="UniProtKB-SubCell"/>
</dbReference>
<comment type="function">
    <text evidence="1">Possibly involved in the ontogenesis of pituitary gonadotropes, as well as somatotropes, lactotropes and caudomedial thyrotropes.</text>
</comment>
<dbReference type="PROSITE" id="PS00027">
    <property type="entry name" value="HOMEOBOX_1"/>
    <property type="match status" value="1"/>
</dbReference>
<evidence type="ECO:0000256" key="4">
    <source>
        <dbReference type="ARBA" id="ARBA00019432"/>
    </source>
</evidence>
<dbReference type="GO" id="GO:0007399">
    <property type="term" value="P:nervous system development"/>
    <property type="evidence" value="ECO:0007669"/>
    <property type="project" value="UniProtKB-ARBA"/>
</dbReference>
<evidence type="ECO:0000256" key="5">
    <source>
        <dbReference type="ARBA" id="ARBA00023125"/>
    </source>
</evidence>
<dbReference type="InterPro" id="IPR050649">
    <property type="entry name" value="Paired_Homeobox_TFs"/>
</dbReference>
<dbReference type="GO" id="GO:0000981">
    <property type="term" value="F:DNA-binding transcription factor activity, RNA polymerase II-specific"/>
    <property type="evidence" value="ECO:0007669"/>
    <property type="project" value="InterPro"/>
</dbReference>
<protein>
    <recommendedName>
        <fullName evidence="4">Homeobox protein prophet of Pit-1</fullName>
    </recommendedName>
    <alternativeName>
        <fullName evidence="8">Pituitary-specific homeodomain factor</fullName>
    </alternativeName>
</protein>
<dbReference type="STRING" id="137246.A0A401SKE5"/>
<dbReference type="InterPro" id="IPR009057">
    <property type="entry name" value="Homeodomain-like_sf"/>
</dbReference>
<organism evidence="12 13">
    <name type="scientific">Chiloscyllium punctatum</name>
    <name type="common">Brownbanded bambooshark</name>
    <name type="synonym">Hemiscyllium punctatum</name>
    <dbReference type="NCBI Taxonomy" id="137246"/>
    <lineage>
        <taxon>Eukaryota</taxon>
        <taxon>Metazoa</taxon>
        <taxon>Chordata</taxon>
        <taxon>Craniata</taxon>
        <taxon>Vertebrata</taxon>
        <taxon>Chondrichthyes</taxon>
        <taxon>Elasmobranchii</taxon>
        <taxon>Galeomorphii</taxon>
        <taxon>Galeoidea</taxon>
        <taxon>Orectolobiformes</taxon>
        <taxon>Hemiscylliidae</taxon>
        <taxon>Chiloscyllium</taxon>
    </lineage>
</organism>
<dbReference type="Gene3D" id="1.10.10.60">
    <property type="entry name" value="Homeodomain-like"/>
    <property type="match status" value="1"/>
</dbReference>
<reference evidence="12 13" key="1">
    <citation type="journal article" date="2018" name="Nat. Ecol. Evol.">
        <title>Shark genomes provide insights into elasmobranch evolution and the origin of vertebrates.</title>
        <authorList>
            <person name="Hara Y"/>
            <person name="Yamaguchi K"/>
            <person name="Onimaru K"/>
            <person name="Kadota M"/>
            <person name="Koyanagi M"/>
            <person name="Keeley SD"/>
            <person name="Tatsumi K"/>
            <person name="Tanaka K"/>
            <person name="Motone F"/>
            <person name="Kageyama Y"/>
            <person name="Nozu R"/>
            <person name="Adachi N"/>
            <person name="Nishimura O"/>
            <person name="Nakagawa R"/>
            <person name="Tanegashima C"/>
            <person name="Kiyatake I"/>
            <person name="Matsumoto R"/>
            <person name="Murakumo K"/>
            <person name="Nishida K"/>
            <person name="Terakita A"/>
            <person name="Kuratani S"/>
            <person name="Sato K"/>
            <person name="Hyodo S Kuraku.S."/>
        </authorList>
    </citation>
    <scope>NUCLEOTIDE SEQUENCE [LARGE SCALE GENOMIC DNA]</scope>
</reference>
<sequence length="248" mass="27560">MRMAEEELPVGGRGDKLKGDEFPDLYPNHINSVNSTTVDNNVYKKFPGSSNAGSNSLLVNNIPEQAHYPTPARRRHRTTFSQEQLEHLEATFSKNHYPDIYCREELAKITKLNEARIQVWFQNRRAKHRKQERANQKSIPPTVISGCSGLISGVCSVSTSARPYHYPHAINHIPRFSSMATNAYGSPAAVSQFTCTNTHAHLASAPPPRQHDDWYSPLCSINSPTAALPSSVLSLGPMPGLDPPPHWN</sequence>
<evidence type="ECO:0000256" key="2">
    <source>
        <dbReference type="ARBA" id="ARBA00004123"/>
    </source>
</evidence>
<gene>
    <name evidence="12" type="ORF">chiPu_0009318</name>
</gene>
<evidence type="ECO:0000256" key="10">
    <source>
        <dbReference type="RuleBase" id="RU000682"/>
    </source>
</evidence>
<feature type="domain" description="Homeobox" evidence="11">
    <location>
        <begin position="71"/>
        <end position="131"/>
    </location>
</feature>
<dbReference type="FunFam" id="1.10.10.60:FF:000138">
    <property type="entry name" value="Homeobox protein prophet of Pit-1"/>
    <property type="match status" value="1"/>
</dbReference>
<name>A0A401SKE5_CHIPU</name>
<dbReference type="PANTHER" id="PTHR24329">
    <property type="entry name" value="HOMEOBOX PROTEIN ARISTALESS"/>
    <property type="match status" value="1"/>
</dbReference>